<feature type="chain" id="PRO_5015549672" evidence="3">
    <location>
        <begin position="20"/>
        <end position="338"/>
    </location>
</feature>
<evidence type="ECO:0000313" key="6">
    <source>
        <dbReference type="Proteomes" id="UP000241362"/>
    </source>
</evidence>
<dbReference type="AlphaFoldDB" id="A0A2T4J873"/>
<protein>
    <submittedName>
        <fullName evidence="5">Efflux transporter periplasmic adaptor subunit</fullName>
    </submittedName>
</protein>
<dbReference type="GO" id="GO:0015562">
    <property type="term" value="F:efflux transmembrane transporter activity"/>
    <property type="evidence" value="ECO:0007669"/>
    <property type="project" value="TreeGrafter"/>
</dbReference>
<feature type="coiled-coil region" evidence="2">
    <location>
        <begin position="84"/>
        <end position="142"/>
    </location>
</feature>
<feature type="domain" description="Multidrug resistance protein MdtA-like barrel-sandwich hybrid" evidence="4">
    <location>
        <begin position="48"/>
        <end position="179"/>
    </location>
</feature>
<keyword evidence="3" id="KW-0732">Signal</keyword>
<evidence type="ECO:0000256" key="2">
    <source>
        <dbReference type="SAM" id="Coils"/>
    </source>
</evidence>
<evidence type="ECO:0000313" key="5">
    <source>
        <dbReference type="EMBL" id="PTE14063.1"/>
    </source>
</evidence>
<dbReference type="Gene3D" id="1.10.287.470">
    <property type="entry name" value="Helix hairpin bin"/>
    <property type="match status" value="1"/>
</dbReference>
<evidence type="ECO:0000259" key="4">
    <source>
        <dbReference type="Pfam" id="PF25917"/>
    </source>
</evidence>
<keyword evidence="2" id="KW-0175">Coiled coil</keyword>
<dbReference type="Gene3D" id="2.40.50.100">
    <property type="match status" value="1"/>
</dbReference>
<dbReference type="EMBL" id="PZKE01000009">
    <property type="protein sequence ID" value="PTE14063.1"/>
    <property type="molecule type" value="Genomic_DNA"/>
</dbReference>
<gene>
    <name evidence="5" type="ORF">C5F44_10500</name>
</gene>
<comment type="similarity">
    <text evidence="1">Belongs to the membrane fusion protein (MFP) (TC 8.A.1) family.</text>
</comment>
<proteinExistence type="inferred from homology"/>
<dbReference type="Gene3D" id="2.40.420.20">
    <property type="match status" value="1"/>
</dbReference>
<reference evidence="5 6" key="1">
    <citation type="submission" date="2018-03" db="EMBL/GenBank/DDBJ databases">
        <title>Rhodobacter blasticus.</title>
        <authorList>
            <person name="Meyer T.E."/>
            <person name="Miller S."/>
            <person name="Lodha T."/>
            <person name="Gandham S."/>
            <person name="Chintalapati S."/>
            <person name="Chintalapati V.R."/>
        </authorList>
    </citation>
    <scope>NUCLEOTIDE SEQUENCE [LARGE SCALE GENOMIC DNA]</scope>
    <source>
        <strain evidence="5 6">DSM 2131</strain>
    </source>
</reference>
<dbReference type="Proteomes" id="UP000241362">
    <property type="component" value="Unassembled WGS sequence"/>
</dbReference>
<organism evidence="5 6">
    <name type="scientific">Fuscovulum blasticum DSM 2131</name>
    <dbReference type="NCBI Taxonomy" id="1188250"/>
    <lineage>
        <taxon>Bacteria</taxon>
        <taxon>Pseudomonadati</taxon>
        <taxon>Pseudomonadota</taxon>
        <taxon>Alphaproteobacteria</taxon>
        <taxon>Rhodobacterales</taxon>
        <taxon>Paracoccaceae</taxon>
        <taxon>Pseudogemmobacter</taxon>
    </lineage>
</organism>
<comment type="caution">
    <text evidence="5">The sequence shown here is derived from an EMBL/GenBank/DDBJ whole genome shotgun (WGS) entry which is preliminary data.</text>
</comment>
<accession>A0A2T4J873</accession>
<dbReference type="NCBIfam" id="TIGR01730">
    <property type="entry name" value="RND_mfp"/>
    <property type="match status" value="1"/>
</dbReference>
<evidence type="ECO:0000256" key="3">
    <source>
        <dbReference type="SAM" id="SignalP"/>
    </source>
</evidence>
<dbReference type="Pfam" id="PF25917">
    <property type="entry name" value="BSH_RND"/>
    <property type="match status" value="1"/>
</dbReference>
<dbReference type="RefSeq" id="WP_107673490.1">
    <property type="nucleotide sequence ID" value="NZ_PZKE01000009.1"/>
</dbReference>
<dbReference type="PANTHER" id="PTHR30469">
    <property type="entry name" value="MULTIDRUG RESISTANCE PROTEIN MDTA"/>
    <property type="match status" value="1"/>
</dbReference>
<dbReference type="InterPro" id="IPR006143">
    <property type="entry name" value="RND_pump_MFP"/>
</dbReference>
<evidence type="ECO:0000256" key="1">
    <source>
        <dbReference type="ARBA" id="ARBA00009477"/>
    </source>
</evidence>
<dbReference type="PANTHER" id="PTHR30469:SF15">
    <property type="entry name" value="HLYD FAMILY OF SECRETION PROTEINS"/>
    <property type="match status" value="1"/>
</dbReference>
<dbReference type="GO" id="GO:1990281">
    <property type="term" value="C:efflux pump complex"/>
    <property type="evidence" value="ECO:0007669"/>
    <property type="project" value="TreeGrafter"/>
</dbReference>
<dbReference type="SUPFAM" id="SSF111369">
    <property type="entry name" value="HlyD-like secretion proteins"/>
    <property type="match status" value="1"/>
</dbReference>
<feature type="signal peptide" evidence="3">
    <location>
        <begin position="1"/>
        <end position="19"/>
    </location>
</feature>
<name>A0A2T4J873_FUSBL</name>
<dbReference type="InterPro" id="IPR058625">
    <property type="entry name" value="MdtA-like_BSH"/>
</dbReference>
<sequence>MNRVISVMLALWLPLSAMAETVTLAPVDLTDWKSVFGQVEARDRLPARARLGGTLVDLTVKEGDEVKAGALLGRIVDEKLAFQISAYDAQRASLDAQLANAEAELKRGEDLLARGVTTAQRLDALRTQVDVLKGQIEAVAAQRQVVEQQAAEGDVLAPADGRVLDVPVAKGAVVMAGEEVVLLGGGGIFLRLAIPERHAAALHEGATLPIETPEGEVQGTLERIYPLIENGRVLADVAVQGLSGRFVDARVLVRLPMAARPALAVPRAALITRAGVDFVAVETAAGLALRTVLPGEPQVIGGVESVEVLSGLQPGDRIRTDGATAAAEITAAEGAGHD</sequence>
<keyword evidence="6" id="KW-1185">Reference proteome</keyword>